<feature type="compositionally biased region" description="Low complexity" evidence="1">
    <location>
        <begin position="40"/>
        <end position="53"/>
    </location>
</feature>
<accession>A0A6G1CTY8</accession>
<evidence type="ECO:0000256" key="1">
    <source>
        <dbReference type="SAM" id="MobiDB-lite"/>
    </source>
</evidence>
<proteinExistence type="predicted"/>
<feature type="region of interest" description="Disordered" evidence="1">
    <location>
        <begin position="40"/>
        <end position="87"/>
    </location>
</feature>
<reference evidence="2 3" key="1">
    <citation type="submission" date="2019-11" db="EMBL/GenBank/DDBJ databases">
        <title>Whole genome sequence of Oryza granulata.</title>
        <authorList>
            <person name="Li W."/>
        </authorList>
    </citation>
    <scope>NUCLEOTIDE SEQUENCE [LARGE SCALE GENOMIC DNA]</scope>
    <source>
        <strain evidence="3">cv. Menghai</strain>
        <tissue evidence="2">Leaf</tissue>
    </source>
</reference>
<organism evidence="2 3">
    <name type="scientific">Oryza meyeriana var. granulata</name>
    <dbReference type="NCBI Taxonomy" id="110450"/>
    <lineage>
        <taxon>Eukaryota</taxon>
        <taxon>Viridiplantae</taxon>
        <taxon>Streptophyta</taxon>
        <taxon>Embryophyta</taxon>
        <taxon>Tracheophyta</taxon>
        <taxon>Spermatophyta</taxon>
        <taxon>Magnoliopsida</taxon>
        <taxon>Liliopsida</taxon>
        <taxon>Poales</taxon>
        <taxon>Poaceae</taxon>
        <taxon>BOP clade</taxon>
        <taxon>Oryzoideae</taxon>
        <taxon>Oryzeae</taxon>
        <taxon>Oryzinae</taxon>
        <taxon>Oryza</taxon>
        <taxon>Oryza meyeriana</taxon>
    </lineage>
</organism>
<comment type="caution">
    <text evidence="2">The sequence shown here is derived from an EMBL/GenBank/DDBJ whole genome shotgun (WGS) entry which is preliminary data.</text>
</comment>
<keyword evidence="3" id="KW-1185">Reference proteome</keyword>
<protein>
    <submittedName>
        <fullName evidence="2">Uncharacterized protein</fullName>
    </submittedName>
</protein>
<sequence>MLPGAPAVVPPGSQPAPAAPYFTIQLNSALSTRWSTNRLSNFNNNFSNSSSSESSRRTTKMDEIEQTTDFKNHTLPLNCKGKEDNEG</sequence>
<gene>
    <name evidence="2" type="ORF">E2562_027966</name>
</gene>
<feature type="compositionally biased region" description="Basic and acidic residues" evidence="1">
    <location>
        <begin position="54"/>
        <end position="72"/>
    </location>
</feature>
<dbReference type="AlphaFoldDB" id="A0A6G1CTY8"/>
<evidence type="ECO:0000313" key="2">
    <source>
        <dbReference type="EMBL" id="KAF0903539.1"/>
    </source>
</evidence>
<dbReference type="Proteomes" id="UP000479710">
    <property type="component" value="Unassembled WGS sequence"/>
</dbReference>
<name>A0A6G1CTY8_9ORYZ</name>
<evidence type="ECO:0000313" key="3">
    <source>
        <dbReference type="Proteomes" id="UP000479710"/>
    </source>
</evidence>
<dbReference type="EMBL" id="SPHZ02000008">
    <property type="protein sequence ID" value="KAF0903539.1"/>
    <property type="molecule type" value="Genomic_DNA"/>
</dbReference>